<reference evidence="3" key="1">
    <citation type="submission" date="2021-01" db="EMBL/GenBank/DDBJ databases">
        <title>Whole genome shotgun sequence of Virgisporangium ochraceum NBRC 16418.</title>
        <authorList>
            <person name="Komaki H."/>
            <person name="Tamura T."/>
        </authorList>
    </citation>
    <scope>NUCLEOTIDE SEQUENCE</scope>
    <source>
        <strain evidence="3">NBRC 16418</strain>
    </source>
</reference>
<dbReference type="EMBL" id="BOPH01000001">
    <property type="protein sequence ID" value="GIJ65116.1"/>
    <property type="molecule type" value="Genomic_DNA"/>
</dbReference>
<keyword evidence="2" id="KW-1133">Transmembrane helix</keyword>
<feature type="transmembrane region" description="Helical" evidence="2">
    <location>
        <begin position="61"/>
        <end position="81"/>
    </location>
</feature>
<evidence type="ECO:0000313" key="3">
    <source>
        <dbReference type="EMBL" id="GIJ65116.1"/>
    </source>
</evidence>
<keyword evidence="4" id="KW-1185">Reference proteome</keyword>
<organism evidence="3 4">
    <name type="scientific">Virgisporangium ochraceum</name>
    <dbReference type="NCBI Taxonomy" id="65505"/>
    <lineage>
        <taxon>Bacteria</taxon>
        <taxon>Bacillati</taxon>
        <taxon>Actinomycetota</taxon>
        <taxon>Actinomycetes</taxon>
        <taxon>Micromonosporales</taxon>
        <taxon>Micromonosporaceae</taxon>
        <taxon>Virgisporangium</taxon>
    </lineage>
</organism>
<dbReference type="Proteomes" id="UP000635606">
    <property type="component" value="Unassembled WGS sequence"/>
</dbReference>
<comment type="caution">
    <text evidence="3">The sequence shown here is derived from an EMBL/GenBank/DDBJ whole genome shotgun (WGS) entry which is preliminary data.</text>
</comment>
<keyword evidence="2" id="KW-0472">Membrane</keyword>
<name>A0A8J3ZJY3_9ACTN</name>
<proteinExistence type="predicted"/>
<feature type="transmembrane region" description="Helical" evidence="2">
    <location>
        <begin position="34"/>
        <end position="55"/>
    </location>
</feature>
<evidence type="ECO:0000256" key="1">
    <source>
        <dbReference type="SAM" id="MobiDB-lite"/>
    </source>
</evidence>
<sequence>MGRRWLPWKPRKRARVSRFNDGALEFLEVVEHPVLLVVFLLFLFPILAVLLLLLLEWLAVLAVLPLLVLARLALPVPWTVVARRRDSDGTRFRYAVSVRGLAASRALIATAADEIARTGAPTSFGAPNVRPGRRRGRAVRPARSSR</sequence>
<protein>
    <submittedName>
        <fullName evidence="3">Uncharacterized protein</fullName>
    </submittedName>
</protein>
<feature type="region of interest" description="Disordered" evidence="1">
    <location>
        <begin position="122"/>
        <end position="146"/>
    </location>
</feature>
<feature type="compositionally biased region" description="Basic residues" evidence="1">
    <location>
        <begin position="131"/>
        <end position="146"/>
    </location>
</feature>
<accession>A0A8J3ZJY3</accession>
<evidence type="ECO:0000256" key="2">
    <source>
        <dbReference type="SAM" id="Phobius"/>
    </source>
</evidence>
<evidence type="ECO:0000313" key="4">
    <source>
        <dbReference type="Proteomes" id="UP000635606"/>
    </source>
</evidence>
<dbReference type="AlphaFoldDB" id="A0A8J3ZJY3"/>
<gene>
    <name evidence="3" type="ORF">Voc01_000330</name>
</gene>
<keyword evidence="2" id="KW-0812">Transmembrane</keyword>